<dbReference type="GO" id="GO:0000139">
    <property type="term" value="C:Golgi membrane"/>
    <property type="evidence" value="ECO:0007669"/>
    <property type="project" value="TreeGrafter"/>
</dbReference>
<accession>A0A830HUH7</accession>
<dbReference type="AlphaFoldDB" id="A0A830HUH7"/>
<dbReference type="SUPFAM" id="SSF48225">
    <property type="entry name" value="Seven-hairpin glycosidases"/>
    <property type="match status" value="1"/>
</dbReference>
<evidence type="ECO:0000256" key="3">
    <source>
        <dbReference type="ARBA" id="ARBA00007658"/>
    </source>
</evidence>
<evidence type="ECO:0000256" key="4">
    <source>
        <dbReference type="ARBA" id="ARBA00022801"/>
    </source>
</evidence>
<reference evidence="12" key="1">
    <citation type="submission" date="2020-10" db="EMBL/GenBank/DDBJ databases">
        <title>Unveiling of a novel bifunctional photoreceptor, Dualchrome1, isolated from a cosmopolitan green alga.</title>
        <authorList>
            <person name="Suzuki S."/>
            <person name="Kawachi M."/>
        </authorList>
    </citation>
    <scope>NUCLEOTIDE SEQUENCE</scope>
    <source>
        <strain evidence="12">NIES 2893</strain>
    </source>
</reference>
<dbReference type="Pfam" id="PF01532">
    <property type="entry name" value="Glyco_hydro_47"/>
    <property type="match status" value="1"/>
</dbReference>
<dbReference type="InterPro" id="IPR012341">
    <property type="entry name" value="6hp_glycosidase-like_sf"/>
</dbReference>
<dbReference type="GO" id="GO:0005509">
    <property type="term" value="F:calcium ion binding"/>
    <property type="evidence" value="ECO:0007669"/>
    <property type="project" value="InterPro"/>
</dbReference>
<feature type="compositionally biased region" description="Low complexity" evidence="10">
    <location>
        <begin position="208"/>
        <end position="219"/>
    </location>
</feature>
<evidence type="ECO:0000313" key="13">
    <source>
        <dbReference type="Proteomes" id="UP000660262"/>
    </source>
</evidence>
<evidence type="ECO:0000256" key="8">
    <source>
        <dbReference type="PIRSR" id="PIRSR601382-3"/>
    </source>
</evidence>
<comment type="caution">
    <text evidence="12">The sequence shown here is derived from an EMBL/GenBank/DDBJ whole genome shotgun (WGS) entry which is preliminary data.</text>
</comment>
<keyword evidence="7" id="KW-0106">Calcium</keyword>
<keyword evidence="11" id="KW-1133">Transmembrane helix</keyword>
<dbReference type="PANTHER" id="PTHR11742">
    <property type="entry name" value="MANNOSYL-OLIGOSACCHARIDE ALPHA-1,2-MANNOSIDASE-RELATED"/>
    <property type="match status" value="1"/>
</dbReference>
<protein>
    <recommendedName>
        <fullName evidence="9">alpha-1,2-Mannosidase</fullName>
        <ecNumber evidence="9">3.2.1.-</ecNumber>
    </recommendedName>
</protein>
<dbReference type="Gene3D" id="1.50.10.10">
    <property type="match status" value="1"/>
</dbReference>
<evidence type="ECO:0000256" key="2">
    <source>
        <dbReference type="ARBA" id="ARBA00004922"/>
    </source>
</evidence>
<feature type="active site" description="Proton donor" evidence="6">
    <location>
        <position position="552"/>
    </location>
</feature>
<feature type="active site" evidence="6">
    <location>
        <position position="576"/>
    </location>
</feature>
<evidence type="ECO:0000256" key="5">
    <source>
        <dbReference type="ARBA" id="ARBA00023157"/>
    </source>
</evidence>
<keyword evidence="9" id="KW-0326">Glycosidase</keyword>
<keyword evidence="13" id="KW-1185">Reference proteome</keyword>
<dbReference type="PRINTS" id="PR00747">
    <property type="entry name" value="GLYHDRLASE47"/>
</dbReference>
<name>A0A830HUH7_9CHLO</name>
<feature type="compositionally biased region" description="Pro residues" evidence="10">
    <location>
        <begin position="191"/>
        <end position="207"/>
    </location>
</feature>
<keyword evidence="4 9" id="KW-0378">Hydrolase</keyword>
<dbReference type="OrthoDB" id="8118055at2759"/>
<dbReference type="GO" id="GO:0005783">
    <property type="term" value="C:endoplasmic reticulum"/>
    <property type="evidence" value="ECO:0007669"/>
    <property type="project" value="TreeGrafter"/>
</dbReference>
<evidence type="ECO:0000256" key="10">
    <source>
        <dbReference type="SAM" id="MobiDB-lite"/>
    </source>
</evidence>
<feature type="region of interest" description="Disordered" evidence="10">
    <location>
        <begin position="147"/>
        <end position="170"/>
    </location>
</feature>
<evidence type="ECO:0000256" key="11">
    <source>
        <dbReference type="SAM" id="Phobius"/>
    </source>
</evidence>
<dbReference type="EMBL" id="BNJQ01000021">
    <property type="protein sequence ID" value="GHP08587.1"/>
    <property type="molecule type" value="Genomic_DNA"/>
</dbReference>
<evidence type="ECO:0000256" key="6">
    <source>
        <dbReference type="PIRSR" id="PIRSR601382-1"/>
    </source>
</evidence>
<feature type="binding site" evidence="7">
    <location>
        <position position="662"/>
    </location>
    <ligand>
        <name>Ca(2+)</name>
        <dbReference type="ChEBI" id="CHEBI:29108"/>
    </ligand>
</feature>
<dbReference type="GO" id="GO:0005975">
    <property type="term" value="P:carbohydrate metabolic process"/>
    <property type="evidence" value="ECO:0007669"/>
    <property type="project" value="InterPro"/>
</dbReference>
<feature type="disulfide bond" evidence="8">
    <location>
        <begin position="503"/>
        <end position="538"/>
    </location>
</feature>
<dbReference type="InterPro" id="IPR001382">
    <property type="entry name" value="Glyco_hydro_47"/>
</dbReference>
<feature type="region of interest" description="Disordered" evidence="10">
    <location>
        <begin position="187"/>
        <end position="225"/>
    </location>
</feature>
<feature type="compositionally biased region" description="Low complexity" evidence="10">
    <location>
        <begin position="1"/>
        <end position="18"/>
    </location>
</feature>
<evidence type="ECO:0000256" key="1">
    <source>
        <dbReference type="ARBA" id="ARBA00001913"/>
    </source>
</evidence>
<comment type="pathway">
    <text evidence="2">Protein modification; protein glycosylation.</text>
</comment>
<keyword evidence="11" id="KW-0472">Membrane</keyword>
<proteinExistence type="inferred from homology"/>
<evidence type="ECO:0000313" key="12">
    <source>
        <dbReference type="EMBL" id="GHP08587.1"/>
    </source>
</evidence>
<dbReference type="InterPro" id="IPR050749">
    <property type="entry name" value="Glycosyl_Hydrolase_47"/>
</dbReference>
<feature type="transmembrane region" description="Helical" evidence="11">
    <location>
        <begin position="75"/>
        <end position="95"/>
    </location>
</feature>
<feature type="region of interest" description="Disordered" evidence="10">
    <location>
        <begin position="1"/>
        <end position="20"/>
    </location>
</feature>
<feature type="active site" evidence="6">
    <location>
        <position position="438"/>
    </location>
</feature>
<comment type="cofactor">
    <cofactor evidence="1 7">
        <name>Ca(2+)</name>
        <dbReference type="ChEBI" id="CHEBI:29108"/>
    </cofactor>
</comment>
<sequence length="681" mass="74933">MSSRPPTLSSSMSRPRSMVGLGGSSGAVHVDISRLSDSSDVVDDVSDVAISSKKLHHTPAALLARSAKSSIRKRARLLFLMALLLVMSALAALTLHRHSKQTAPFSDDADASSFPTHAAKAKAKAIETAAKTEASSMATATLVAQPKVNTQAQSQPQASQKTTSSSNADVTRQQAAVIHQSLVNAWKKPEQNPPPPPPPPPTPPPPQASQKTSSSSSSSNADVTRQQAVVNAMRHAWDGYKKHAFGFDELRPLSQNGINNFGGLGATIIDSLDTLWIMGLKDEFRDARDWVASKFTVEDKGGVYISHFETTIRIIGGLLSAHDLSGDRVFVEKASKVASRLKPSFESTSSGLPRNLIRLDNGNPNIDNPYLVLADVGTEQLEFQALTDRSHDLSYGTIACKAENVLLDEMKDKPFLPIAIATDGTPHGSHISLGAMGDSYYEYLLKIFLMTRQDPSYTRHAESWVQSMDGMLNKLVATTPSGLTYVDENRNGAPGRSFHHLVCFVPGMLALGVMQLDNLDSWRRARYREAAEKIGEFCYNLYAKQPSGLAPEYSTISNSPEVEVQPFEAKYVLRPETVESLFLLWRMTKDVKYRDWGWNIFQAIEKNCRHTVGYAGLLDVRLLNPQKDDAMQSFFLAETLKYMYLLFSDDDTIPLDTWVFNTEAHPIKMTKPLISGSCERL</sequence>
<organism evidence="12 13">
    <name type="scientific">Pycnococcus provasolii</name>
    <dbReference type="NCBI Taxonomy" id="41880"/>
    <lineage>
        <taxon>Eukaryota</taxon>
        <taxon>Viridiplantae</taxon>
        <taxon>Chlorophyta</taxon>
        <taxon>Pseudoscourfieldiophyceae</taxon>
        <taxon>Pseudoscourfieldiales</taxon>
        <taxon>Pycnococcaceae</taxon>
        <taxon>Pycnococcus</taxon>
    </lineage>
</organism>
<keyword evidence="5 8" id="KW-1015">Disulfide bond</keyword>
<dbReference type="PANTHER" id="PTHR11742:SF6">
    <property type="entry name" value="MANNOSYL-OLIGOSACCHARIDE ALPHA-1,2-MANNOSIDASE IA-RELATED"/>
    <property type="match status" value="1"/>
</dbReference>
<dbReference type="GO" id="GO:0004571">
    <property type="term" value="F:mannosyl-oligosaccharide 1,2-alpha-mannosidase activity"/>
    <property type="evidence" value="ECO:0007669"/>
    <property type="project" value="InterPro"/>
</dbReference>
<feature type="active site" description="Proton donor" evidence="6">
    <location>
        <position position="309"/>
    </location>
</feature>
<dbReference type="InterPro" id="IPR036026">
    <property type="entry name" value="Seven-hairpin_glycosidases"/>
</dbReference>
<keyword evidence="11" id="KW-0812">Transmembrane</keyword>
<keyword evidence="7" id="KW-0479">Metal-binding</keyword>
<evidence type="ECO:0000256" key="9">
    <source>
        <dbReference type="RuleBase" id="RU361193"/>
    </source>
</evidence>
<comment type="similarity">
    <text evidence="3 9">Belongs to the glycosyl hydrolase 47 family.</text>
</comment>
<gene>
    <name evidence="12" type="ORF">PPROV_000732400</name>
</gene>
<dbReference type="EC" id="3.2.1.-" evidence="9"/>
<evidence type="ECO:0000256" key="7">
    <source>
        <dbReference type="PIRSR" id="PIRSR601382-2"/>
    </source>
</evidence>
<dbReference type="Proteomes" id="UP000660262">
    <property type="component" value="Unassembled WGS sequence"/>
</dbReference>